<reference evidence="3" key="1">
    <citation type="submission" date="2021-01" db="EMBL/GenBank/DDBJ databases">
        <title>Whole genome shotgun sequence of Sphaerisporangium rufum NBRC 109079.</title>
        <authorList>
            <person name="Komaki H."/>
            <person name="Tamura T."/>
        </authorList>
    </citation>
    <scope>NUCLEOTIDE SEQUENCE</scope>
    <source>
        <strain evidence="3">NBRC 109079</strain>
    </source>
</reference>
<feature type="transmembrane region" description="Helical" evidence="2">
    <location>
        <begin position="40"/>
        <end position="58"/>
    </location>
</feature>
<name>A0A919UY68_9ACTN</name>
<evidence type="ECO:0000256" key="1">
    <source>
        <dbReference type="SAM" id="MobiDB-lite"/>
    </source>
</evidence>
<keyword evidence="2" id="KW-1133">Transmembrane helix</keyword>
<feature type="region of interest" description="Disordered" evidence="1">
    <location>
        <begin position="70"/>
        <end position="103"/>
    </location>
</feature>
<sequence length="103" mass="10503">MNRRALDTAARVRVLLAAVAGVAFILLSPALLAADAPGNVTLAVLTMALSLAVLVRVANRCGALAARAVSTVPPGRDDPPPVLPGRVTDPVHHPLRPRAPGPA</sequence>
<feature type="transmembrane region" description="Helical" evidence="2">
    <location>
        <begin position="12"/>
        <end position="34"/>
    </location>
</feature>
<dbReference type="EMBL" id="BOOU01000041">
    <property type="protein sequence ID" value="GII77741.1"/>
    <property type="molecule type" value="Genomic_DNA"/>
</dbReference>
<accession>A0A919UY68</accession>
<protein>
    <submittedName>
        <fullName evidence="3">Uncharacterized protein</fullName>
    </submittedName>
</protein>
<evidence type="ECO:0000313" key="4">
    <source>
        <dbReference type="Proteomes" id="UP000655287"/>
    </source>
</evidence>
<keyword evidence="2" id="KW-0812">Transmembrane</keyword>
<gene>
    <name evidence="3" type="ORF">Sru01_27230</name>
</gene>
<comment type="caution">
    <text evidence="3">The sequence shown here is derived from an EMBL/GenBank/DDBJ whole genome shotgun (WGS) entry which is preliminary data.</text>
</comment>
<proteinExistence type="predicted"/>
<evidence type="ECO:0000313" key="3">
    <source>
        <dbReference type="EMBL" id="GII77741.1"/>
    </source>
</evidence>
<dbReference type="AlphaFoldDB" id="A0A919UY68"/>
<keyword evidence="2" id="KW-0472">Membrane</keyword>
<evidence type="ECO:0000256" key="2">
    <source>
        <dbReference type="SAM" id="Phobius"/>
    </source>
</evidence>
<dbReference type="RefSeq" id="WP_203984737.1">
    <property type="nucleotide sequence ID" value="NZ_BOOU01000041.1"/>
</dbReference>
<keyword evidence="4" id="KW-1185">Reference proteome</keyword>
<organism evidence="3 4">
    <name type="scientific">Sphaerisporangium rufum</name>
    <dbReference type="NCBI Taxonomy" id="1381558"/>
    <lineage>
        <taxon>Bacteria</taxon>
        <taxon>Bacillati</taxon>
        <taxon>Actinomycetota</taxon>
        <taxon>Actinomycetes</taxon>
        <taxon>Streptosporangiales</taxon>
        <taxon>Streptosporangiaceae</taxon>
        <taxon>Sphaerisporangium</taxon>
    </lineage>
</organism>
<dbReference type="Proteomes" id="UP000655287">
    <property type="component" value="Unassembled WGS sequence"/>
</dbReference>